<dbReference type="Pfam" id="PF02954">
    <property type="entry name" value="HTH_8"/>
    <property type="match status" value="1"/>
</dbReference>
<dbReference type="InterPro" id="IPR058031">
    <property type="entry name" value="AAA_lid_NorR"/>
</dbReference>
<evidence type="ECO:0000259" key="7">
    <source>
        <dbReference type="PROSITE" id="PS50112"/>
    </source>
</evidence>
<dbReference type="PROSITE" id="PS00688">
    <property type="entry name" value="SIGMA54_INTERACT_3"/>
    <property type="match status" value="1"/>
</dbReference>
<dbReference type="PANTHER" id="PTHR32071:SF57">
    <property type="entry name" value="C4-DICARBOXYLATE TRANSPORT TRANSCRIPTIONAL REGULATORY PROTEIN DCTD"/>
    <property type="match status" value="1"/>
</dbReference>
<dbReference type="STRING" id="1459.AF332_14535"/>
<keyword evidence="3" id="KW-0805">Transcription regulation</keyword>
<feature type="domain" description="Sigma-54 factor interaction" evidence="6">
    <location>
        <begin position="282"/>
        <end position="512"/>
    </location>
</feature>
<dbReference type="PROSITE" id="PS00676">
    <property type="entry name" value="SIGMA54_INTERACT_2"/>
    <property type="match status" value="1"/>
</dbReference>
<dbReference type="AlphaFoldDB" id="A0A0M0GEK6"/>
<dbReference type="InterPro" id="IPR029016">
    <property type="entry name" value="GAF-like_dom_sf"/>
</dbReference>
<dbReference type="Gene3D" id="3.40.50.300">
    <property type="entry name" value="P-loop containing nucleotide triphosphate hydrolases"/>
    <property type="match status" value="1"/>
</dbReference>
<keyword evidence="9" id="KW-1185">Reference proteome</keyword>
<dbReference type="Pfam" id="PF00158">
    <property type="entry name" value="Sigma54_activat"/>
    <property type="match status" value="1"/>
</dbReference>
<dbReference type="Gene3D" id="1.10.8.60">
    <property type="match status" value="1"/>
</dbReference>
<name>A0A0M0GEK6_SPOGL</name>
<dbReference type="SUPFAM" id="SSF46689">
    <property type="entry name" value="Homeodomain-like"/>
    <property type="match status" value="1"/>
</dbReference>
<evidence type="ECO:0000313" key="8">
    <source>
        <dbReference type="EMBL" id="KON87922.1"/>
    </source>
</evidence>
<dbReference type="InterPro" id="IPR000014">
    <property type="entry name" value="PAS"/>
</dbReference>
<dbReference type="InterPro" id="IPR013767">
    <property type="entry name" value="PAS_fold"/>
</dbReference>
<dbReference type="PROSITE" id="PS50112">
    <property type="entry name" value="PAS"/>
    <property type="match status" value="1"/>
</dbReference>
<reference evidence="9" key="1">
    <citation type="submission" date="2015-07" db="EMBL/GenBank/DDBJ databases">
        <title>Fjat-10036 dsm4.</title>
        <authorList>
            <person name="Liu B."/>
            <person name="Wang J."/>
            <person name="Zhu Y."/>
            <person name="Liu G."/>
            <person name="Chen Q."/>
            <person name="Chen Z."/>
            <person name="Lan J."/>
            <person name="Che J."/>
            <person name="Ge C."/>
            <person name="Shi H."/>
            <person name="Pan Z."/>
            <person name="Liu X."/>
        </authorList>
    </citation>
    <scope>NUCLEOTIDE SEQUENCE [LARGE SCALE GENOMIC DNA]</scope>
    <source>
        <strain evidence="9">DSM 4</strain>
    </source>
</reference>
<organism evidence="8 9">
    <name type="scientific">Sporosarcina globispora</name>
    <name type="common">Bacillus globisporus</name>
    <dbReference type="NCBI Taxonomy" id="1459"/>
    <lineage>
        <taxon>Bacteria</taxon>
        <taxon>Bacillati</taxon>
        <taxon>Bacillota</taxon>
        <taxon>Bacilli</taxon>
        <taxon>Bacillales</taxon>
        <taxon>Caryophanaceae</taxon>
        <taxon>Sporosarcina</taxon>
    </lineage>
</organism>
<evidence type="ECO:0000313" key="9">
    <source>
        <dbReference type="Proteomes" id="UP000037109"/>
    </source>
</evidence>
<dbReference type="InterPro" id="IPR025943">
    <property type="entry name" value="Sigma_54_int_dom_ATP-bd_2"/>
</dbReference>
<dbReference type="Gene3D" id="1.10.10.60">
    <property type="entry name" value="Homeodomain-like"/>
    <property type="match status" value="1"/>
</dbReference>
<evidence type="ECO:0008006" key="10">
    <source>
        <dbReference type="Google" id="ProtNLM"/>
    </source>
</evidence>
<dbReference type="OrthoDB" id="9771372at2"/>
<dbReference type="InterPro" id="IPR009057">
    <property type="entry name" value="Homeodomain-like_sf"/>
</dbReference>
<keyword evidence="4" id="KW-0238">DNA-binding</keyword>
<dbReference type="GO" id="GO:0043565">
    <property type="term" value="F:sequence-specific DNA binding"/>
    <property type="evidence" value="ECO:0007669"/>
    <property type="project" value="InterPro"/>
</dbReference>
<evidence type="ECO:0000256" key="1">
    <source>
        <dbReference type="ARBA" id="ARBA00022741"/>
    </source>
</evidence>
<dbReference type="CDD" id="cd00009">
    <property type="entry name" value="AAA"/>
    <property type="match status" value="1"/>
</dbReference>
<protein>
    <recommendedName>
        <fullName evidence="10">Transcriptional regulator</fullName>
    </recommendedName>
</protein>
<sequence>MGKSILFEIQEEVNLVAEAIKSVLSLEVIIYDKNKVVVSATGGGKHAVVGEPVRGHIIEEVLKTNEPVYNFEPGFHDVCKSCILHQNCPEKSDVSFPLTHEGEIVGVISLTAFSEKQKNEFKEKHLILSNYLGKMADLISSKINGTSLLKKYLSTSQMLQVTIQSMYEGVIAVDQRGFILEMNRSAEKILKVNKHNVLTLNILDVIQNLPLSKVFLTGQGYSDKECSLVVNGKMIQVIISANPLIHNSQIIGCAITVKDLAEVQKFAYSITSEVDDSTFDIIVGKSPAILQTKAAAKKVAATDSTVIFLGESGTGKELFARALHQESKRINKPFRAINCAAIPEHLLESELFGYSDGAFTGARKNGKPGKFEMAQGGTIFLDEIGDMPLHLQVKLLRVLEERKIERIGSNNSIDIDIRIVAATHKNLEKMVSDGEFRQDLFFRLSVIPLHIPPLREREGDILVLLQHFVQHYDKITGKKVRGFSPDAEEMLCSYNWPGNIRELQNAVEYAINMANDHWIKVENLPPRIREQNHLNGDKENITLAEMEERMIRDVLKRYSDTLNGKKQAADELGINIATLYRKINKYELNRKMQL</sequence>
<dbReference type="GO" id="GO:0005524">
    <property type="term" value="F:ATP binding"/>
    <property type="evidence" value="ECO:0007669"/>
    <property type="project" value="UniProtKB-KW"/>
</dbReference>
<dbReference type="PATRIC" id="fig|1459.3.peg.3142"/>
<dbReference type="SUPFAM" id="SSF55785">
    <property type="entry name" value="PYP-like sensor domain (PAS domain)"/>
    <property type="match status" value="1"/>
</dbReference>
<dbReference type="InterPro" id="IPR002078">
    <property type="entry name" value="Sigma_54_int"/>
</dbReference>
<proteinExistence type="predicted"/>
<dbReference type="Pfam" id="PF00989">
    <property type="entry name" value="PAS"/>
    <property type="match status" value="1"/>
</dbReference>
<dbReference type="InterPro" id="IPR027417">
    <property type="entry name" value="P-loop_NTPase"/>
</dbReference>
<dbReference type="GO" id="GO:0006355">
    <property type="term" value="P:regulation of DNA-templated transcription"/>
    <property type="evidence" value="ECO:0007669"/>
    <property type="project" value="InterPro"/>
</dbReference>
<dbReference type="PROSITE" id="PS50045">
    <property type="entry name" value="SIGMA54_INTERACT_4"/>
    <property type="match status" value="1"/>
</dbReference>
<dbReference type="SMART" id="SM00382">
    <property type="entry name" value="AAA"/>
    <property type="match status" value="1"/>
</dbReference>
<dbReference type="InterPro" id="IPR025662">
    <property type="entry name" value="Sigma_54_int_dom_ATP-bd_1"/>
</dbReference>
<dbReference type="SUPFAM" id="SSF52540">
    <property type="entry name" value="P-loop containing nucleoside triphosphate hydrolases"/>
    <property type="match status" value="1"/>
</dbReference>
<accession>A0A0M0GEK6</accession>
<evidence type="ECO:0000259" key="6">
    <source>
        <dbReference type="PROSITE" id="PS50045"/>
    </source>
</evidence>
<dbReference type="InterPro" id="IPR002197">
    <property type="entry name" value="HTH_Fis"/>
</dbReference>
<dbReference type="FunFam" id="3.40.50.300:FF:000006">
    <property type="entry name" value="DNA-binding transcriptional regulator NtrC"/>
    <property type="match status" value="1"/>
</dbReference>
<dbReference type="PANTHER" id="PTHR32071">
    <property type="entry name" value="TRANSCRIPTIONAL REGULATORY PROTEIN"/>
    <property type="match status" value="1"/>
</dbReference>
<dbReference type="EMBL" id="LGUF01000007">
    <property type="protein sequence ID" value="KON87922.1"/>
    <property type="molecule type" value="Genomic_DNA"/>
</dbReference>
<keyword evidence="5" id="KW-0804">Transcription</keyword>
<evidence type="ECO:0000256" key="2">
    <source>
        <dbReference type="ARBA" id="ARBA00022840"/>
    </source>
</evidence>
<dbReference type="InterPro" id="IPR035965">
    <property type="entry name" value="PAS-like_dom_sf"/>
</dbReference>
<evidence type="ECO:0000256" key="5">
    <source>
        <dbReference type="ARBA" id="ARBA00023163"/>
    </source>
</evidence>
<evidence type="ECO:0000256" key="4">
    <source>
        <dbReference type="ARBA" id="ARBA00023125"/>
    </source>
</evidence>
<dbReference type="Gene3D" id="3.30.450.20">
    <property type="entry name" value="PAS domain"/>
    <property type="match status" value="1"/>
</dbReference>
<dbReference type="InterPro" id="IPR025944">
    <property type="entry name" value="Sigma_54_int_dom_CS"/>
</dbReference>
<dbReference type="RefSeq" id="WP_053435275.1">
    <property type="nucleotide sequence ID" value="NZ_LGUF01000007.1"/>
</dbReference>
<comment type="caution">
    <text evidence="8">The sequence shown here is derived from an EMBL/GenBank/DDBJ whole genome shotgun (WGS) entry which is preliminary data.</text>
</comment>
<dbReference type="Proteomes" id="UP000037109">
    <property type="component" value="Unassembled WGS sequence"/>
</dbReference>
<dbReference type="CDD" id="cd00130">
    <property type="entry name" value="PAS"/>
    <property type="match status" value="1"/>
</dbReference>
<dbReference type="Gene3D" id="3.30.450.40">
    <property type="match status" value="1"/>
</dbReference>
<feature type="domain" description="PAS" evidence="7">
    <location>
        <begin position="155"/>
        <end position="198"/>
    </location>
</feature>
<dbReference type="InterPro" id="IPR003593">
    <property type="entry name" value="AAA+_ATPase"/>
</dbReference>
<keyword evidence="1" id="KW-0547">Nucleotide-binding</keyword>
<gene>
    <name evidence="8" type="ORF">AF332_14535</name>
</gene>
<dbReference type="Pfam" id="PF25601">
    <property type="entry name" value="AAA_lid_14"/>
    <property type="match status" value="1"/>
</dbReference>
<dbReference type="PROSITE" id="PS00675">
    <property type="entry name" value="SIGMA54_INTERACT_1"/>
    <property type="match status" value="1"/>
</dbReference>
<evidence type="ECO:0000256" key="3">
    <source>
        <dbReference type="ARBA" id="ARBA00023015"/>
    </source>
</evidence>
<keyword evidence="2" id="KW-0067">ATP-binding</keyword>